<name>A0A5S4Y9W3_9BRAD</name>
<organism evidence="1 2">
    <name type="scientific">Bradyrhizobium hipponense</name>
    <dbReference type="NCBI Taxonomy" id="2605638"/>
    <lineage>
        <taxon>Bacteria</taxon>
        <taxon>Pseudomonadati</taxon>
        <taxon>Pseudomonadota</taxon>
        <taxon>Alphaproteobacteria</taxon>
        <taxon>Hyphomicrobiales</taxon>
        <taxon>Nitrobacteraceae</taxon>
        <taxon>Bradyrhizobium</taxon>
    </lineage>
</organism>
<gene>
    <name evidence="1" type="ORF">FXV83_39200</name>
</gene>
<evidence type="ECO:0000313" key="2">
    <source>
        <dbReference type="Proteomes" id="UP000324797"/>
    </source>
</evidence>
<accession>A0A5S4Y9W3</accession>
<dbReference type="Proteomes" id="UP000324797">
    <property type="component" value="Unassembled WGS sequence"/>
</dbReference>
<proteinExistence type="predicted"/>
<dbReference type="AlphaFoldDB" id="A0A5S4Y9W3"/>
<comment type="caution">
    <text evidence="1">The sequence shown here is derived from an EMBL/GenBank/DDBJ whole genome shotgun (WGS) entry which is preliminary data.</text>
</comment>
<sequence length="165" mass="17929">MISGARLGKISCRYLGIVIALAISLSSGAKADEFVGPIFRKGLWHFVRTLDLVAHRKTKHRLVERELTACVDPTIAMKATFASPSVGTCVSAKPEKNANTYTFSNRCDYLGPVSTVITVHSEEAYTEVNELNKGDVPRVEQVVAKRLGDCNDAAADVHRSATLSH</sequence>
<evidence type="ECO:0000313" key="1">
    <source>
        <dbReference type="EMBL" id="TYO61210.1"/>
    </source>
</evidence>
<evidence type="ECO:0008006" key="3">
    <source>
        <dbReference type="Google" id="ProtNLM"/>
    </source>
</evidence>
<protein>
    <recommendedName>
        <fullName evidence="3">DUF3617 family protein</fullName>
    </recommendedName>
</protein>
<dbReference type="EMBL" id="VSTH01000194">
    <property type="protein sequence ID" value="TYO61210.1"/>
    <property type="molecule type" value="Genomic_DNA"/>
</dbReference>
<reference evidence="1 2" key="1">
    <citation type="submission" date="2019-08" db="EMBL/GenBank/DDBJ databases">
        <title>Bradyrhizobium hipponensis sp. nov., a rhizobium isolated from a Lupinus angustifolius root nodule in Tunisia.</title>
        <authorList>
            <person name="Off K."/>
            <person name="Rejili M."/>
            <person name="Mars M."/>
            <person name="Brachmann A."/>
            <person name="Marin M."/>
        </authorList>
    </citation>
    <scope>NUCLEOTIDE SEQUENCE [LARGE SCALE GENOMIC DNA]</scope>
    <source>
        <strain evidence="2">aSej3</strain>
    </source>
</reference>
<keyword evidence="2" id="KW-1185">Reference proteome</keyword>